<dbReference type="AlphaFoldDB" id="A0AA35UCX4"/>
<accession>A0AA35UCX4</accession>
<dbReference type="EMBL" id="OX458332">
    <property type="protein sequence ID" value="CAI8771462.1"/>
    <property type="molecule type" value="Genomic_DNA"/>
</dbReference>
<name>A0AA35UCX4_METCP</name>
<evidence type="ECO:0000313" key="3">
    <source>
        <dbReference type="Proteomes" id="UP001158598"/>
    </source>
</evidence>
<feature type="domain" description="Integrase catalytic" evidence="1">
    <location>
        <begin position="55"/>
        <end position="92"/>
    </location>
</feature>
<organism evidence="2 3">
    <name type="scientific">Methylococcus capsulatus</name>
    <dbReference type="NCBI Taxonomy" id="414"/>
    <lineage>
        <taxon>Bacteria</taxon>
        <taxon>Pseudomonadati</taxon>
        <taxon>Pseudomonadota</taxon>
        <taxon>Gammaproteobacteria</taxon>
        <taxon>Methylococcales</taxon>
        <taxon>Methylococcaceae</taxon>
        <taxon>Methylococcus</taxon>
    </lineage>
</organism>
<dbReference type="InterPro" id="IPR001584">
    <property type="entry name" value="Integrase_cat-core"/>
</dbReference>
<evidence type="ECO:0000259" key="1">
    <source>
        <dbReference type="Pfam" id="PF13683"/>
    </source>
</evidence>
<dbReference type="SUPFAM" id="SSF53098">
    <property type="entry name" value="Ribonuclease H-like"/>
    <property type="match status" value="1"/>
</dbReference>
<dbReference type="GO" id="GO:0015074">
    <property type="term" value="P:DNA integration"/>
    <property type="evidence" value="ECO:0007669"/>
    <property type="project" value="InterPro"/>
</dbReference>
<protein>
    <submittedName>
        <fullName evidence="2">Transposase</fullName>
    </submittedName>
</protein>
<evidence type="ECO:0000313" key="2">
    <source>
        <dbReference type="EMBL" id="CAI8771462.1"/>
    </source>
</evidence>
<dbReference type="InterPro" id="IPR012337">
    <property type="entry name" value="RNaseH-like_sf"/>
</dbReference>
<reference evidence="2" key="1">
    <citation type="submission" date="2023-03" db="EMBL/GenBank/DDBJ databases">
        <authorList>
            <person name="Pearce D."/>
        </authorList>
    </citation>
    <scope>NUCLEOTIDE SEQUENCE</scope>
    <source>
        <strain evidence="2">Mc</strain>
    </source>
</reference>
<dbReference type="Pfam" id="PF13683">
    <property type="entry name" value="rve_3"/>
    <property type="match status" value="1"/>
</dbReference>
<dbReference type="Proteomes" id="UP001158598">
    <property type="component" value="Chromosome"/>
</dbReference>
<proteinExistence type="predicted"/>
<sequence length="109" mass="12727">MDFMSDALMSGRRFQTFNVMDDFTREVLAIKVDLNLPADAEQLHRALLSQRPEGVLMMYVFRTWEEVRERTEAWMKDYNGELPHDALGDPTPLECGVFHHLETSTKGWH</sequence>
<gene>
    <name evidence="2" type="ORF">MCNOR_1027</name>
</gene>
<dbReference type="PANTHER" id="PTHR47515">
    <property type="entry name" value="LOW CALCIUM RESPONSE LOCUS PROTEIN T"/>
    <property type="match status" value="1"/>
</dbReference>
<dbReference type="PANTHER" id="PTHR47515:SF2">
    <property type="entry name" value="INTEGRASE CORE DOMAIN PROTEIN"/>
    <property type="match status" value="1"/>
</dbReference>